<dbReference type="CDD" id="cd06316">
    <property type="entry name" value="PBP1_ABC_sugar_binding-like"/>
    <property type="match status" value="1"/>
</dbReference>
<evidence type="ECO:0000313" key="7">
    <source>
        <dbReference type="Proteomes" id="UP000681290"/>
    </source>
</evidence>
<evidence type="ECO:0000256" key="2">
    <source>
        <dbReference type="ARBA" id="ARBA00007639"/>
    </source>
</evidence>
<proteinExistence type="inferred from homology"/>
<gene>
    <name evidence="6" type="ORF">J15TS10_36480</name>
</gene>
<comment type="caution">
    <text evidence="6">The sequence shown here is derived from an EMBL/GenBank/DDBJ whole genome shotgun (WGS) entry which is preliminary data.</text>
</comment>
<dbReference type="Pfam" id="PF13407">
    <property type="entry name" value="Peripla_BP_4"/>
    <property type="match status" value="1"/>
</dbReference>
<dbReference type="PANTHER" id="PTHR46847:SF1">
    <property type="entry name" value="D-ALLOSE-BINDING PERIPLASMIC PROTEIN-RELATED"/>
    <property type="match status" value="1"/>
</dbReference>
<dbReference type="Gene3D" id="3.40.50.2300">
    <property type="match status" value="2"/>
</dbReference>
<evidence type="ECO:0000313" key="6">
    <source>
        <dbReference type="EMBL" id="GIP59834.1"/>
    </source>
</evidence>
<sequence length="396" mass="41519">MLMKKRIIAPALVVLLLSAMLLTACGQNDTTTVAPNTTGNENAASAGKDIVSGPITINPNIPDTEVMDIGPNGEKAVSAKDLILTEEEIAKIKEGKYTAAIVMHYSGTDYMNAAVQAMQETFEQMGIKVVAVTDAQFKAEKQVNDIETVLAKKPDIMVSVPVDSVSTAPAYKKAVAQGVKLVFMDGGADGLVAGKDYISIVSGDNYGNGAVAADIMAEKLGGKGKVGLVFHDVNFFVTTNRSDAFKARIKEKYPEIEIVTQGGITDANKGEEVASAMLTRHPDLDGIFAPWDVPAEGVMSAARVAGRNDLIVTTVDLGTNVAISIASDGIVQGVGAQLPYDQGVAQSILAGYAILGKEAPAYVASPAVKVTKENVLDAWKLIYGVDAPATVQDAMK</sequence>
<feature type="domain" description="Periplasmic binding protein" evidence="5">
    <location>
        <begin position="100"/>
        <end position="345"/>
    </location>
</feature>
<reference evidence="6 7" key="1">
    <citation type="submission" date="2021-03" db="EMBL/GenBank/DDBJ databases">
        <title>Antimicrobial resistance genes in bacteria isolated from Japanese honey, and their potential for conferring macrolide and lincosamide resistance in the American foulbrood pathogen Paenibacillus larvae.</title>
        <authorList>
            <person name="Okamoto M."/>
            <person name="Kumagai M."/>
            <person name="Kanamori H."/>
            <person name="Takamatsu D."/>
        </authorList>
    </citation>
    <scope>NUCLEOTIDE SEQUENCE [LARGE SCALE GENOMIC DNA]</scope>
    <source>
        <strain evidence="6 7">J15TS10</strain>
    </source>
</reference>
<dbReference type="PANTHER" id="PTHR46847">
    <property type="entry name" value="D-ALLOSE-BINDING PERIPLASMIC PROTEIN-RELATED"/>
    <property type="match status" value="1"/>
</dbReference>
<keyword evidence="3 4" id="KW-0732">Signal</keyword>
<protein>
    <submittedName>
        <fullName evidence="6">Sugar ABC transporter substrate-binding protein</fullName>
    </submittedName>
</protein>
<comment type="similarity">
    <text evidence="2">Belongs to the bacterial solute-binding protein 2 family.</text>
</comment>
<dbReference type="Proteomes" id="UP000681290">
    <property type="component" value="Unassembled WGS sequence"/>
</dbReference>
<evidence type="ECO:0000256" key="1">
    <source>
        <dbReference type="ARBA" id="ARBA00004196"/>
    </source>
</evidence>
<evidence type="ECO:0000259" key="5">
    <source>
        <dbReference type="Pfam" id="PF13407"/>
    </source>
</evidence>
<name>A0ABQ4MV74_9BACL</name>
<evidence type="ECO:0000256" key="4">
    <source>
        <dbReference type="SAM" id="SignalP"/>
    </source>
</evidence>
<feature type="chain" id="PRO_5046141486" evidence="4">
    <location>
        <begin position="27"/>
        <end position="396"/>
    </location>
</feature>
<evidence type="ECO:0000256" key="3">
    <source>
        <dbReference type="ARBA" id="ARBA00022729"/>
    </source>
</evidence>
<organism evidence="6 7">
    <name type="scientific">Paenibacillus woosongensis</name>
    <dbReference type="NCBI Taxonomy" id="307580"/>
    <lineage>
        <taxon>Bacteria</taxon>
        <taxon>Bacillati</taxon>
        <taxon>Bacillota</taxon>
        <taxon>Bacilli</taxon>
        <taxon>Bacillales</taxon>
        <taxon>Paenibacillaceae</taxon>
        <taxon>Paenibacillus</taxon>
    </lineage>
</organism>
<dbReference type="EMBL" id="BOSM01000006">
    <property type="protein sequence ID" value="GIP59834.1"/>
    <property type="molecule type" value="Genomic_DNA"/>
</dbReference>
<accession>A0ABQ4MV74</accession>
<keyword evidence="7" id="KW-1185">Reference proteome</keyword>
<feature type="signal peptide" evidence="4">
    <location>
        <begin position="1"/>
        <end position="26"/>
    </location>
</feature>
<comment type="subcellular location">
    <subcellularLocation>
        <location evidence="1">Cell envelope</location>
    </subcellularLocation>
</comment>
<dbReference type="InterPro" id="IPR028082">
    <property type="entry name" value="Peripla_BP_I"/>
</dbReference>
<dbReference type="SUPFAM" id="SSF53822">
    <property type="entry name" value="Periplasmic binding protein-like I"/>
    <property type="match status" value="1"/>
</dbReference>
<dbReference type="PROSITE" id="PS51257">
    <property type="entry name" value="PROKAR_LIPOPROTEIN"/>
    <property type="match status" value="1"/>
</dbReference>
<dbReference type="InterPro" id="IPR025997">
    <property type="entry name" value="SBP_2_dom"/>
</dbReference>